<organism evidence="2 3">
    <name type="scientific">Burkholderia pseudomallei (strain 1710b)</name>
    <dbReference type="NCBI Taxonomy" id="320372"/>
    <lineage>
        <taxon>Bacteria</taxon>
        <taxon>Pseudomonadati</taxon>
        <taxon>Pseudomonadota</taxon>
        <taxon>Betaproteobacteria</taxon>
        <taxon>Burkholderiales</taxon>
        <taxon>Burkholderiaceae</taxon>
        <taxon>Burkholderia</taxon>
        <taxon>pseudomallei group</taxon>
    </lineage>
</organism>
<feature type="region of interest" description="Disordered" evidence="1">
    <location>
        <begin position="1"/>
        <end position="264"/>
    </location>
</feature>
<dbReference type="AlphaFoldDB" id="Q3JWJ3"/>
<feature type="compositionally biased region" description="Basic residues" evidence="1">
    <location>
        <begin position="45"/>
        <end position="73"/>
    </location>
</feature>
<feature type="compositionally biased region" description="Basic residues" evidence="1">
    <location>
        <begin position="1"/>
        <end position="10"/>
    </location>
</feature>
<feature type="compositionally biased region" description="Basic and acidic residues" evidence="1">
    <location>
        <begin position="468"/>
        <end position="487"/>
    </location>
</feature>
<feature type="compositionally biased region" description="Basic and acidic residues" evidence="1">
    <location>
        <begin position="506"/>
        <end position="523"/>
    </location>
</feature>
<dbReference type="EnsemblBacteria" id="ABA48728">
    <property type="protein sequence ID" value="ABA48728"/>
    <property type="gene ID" value="BURPS1710b_0647"/>
</dbReference>
<feature type="compositionally biased region" description="Basic and acidic residues" evidence="1">
    <location>
        <begin position="74"/>
        <end position="92"/>
    </location>
</feature>
<feature type="compositionally biased region" description="Basic and acidic residues" evidence="1">
    <location>
        <begin position="32"/>
        <end position="44"/>
    </location>
</feature>
<evidence type="ECO:0000313" key="3">
    <source>
        <dbReference type="Proteomes" id="UP000002700"/>
    </source>
</evidence>
<gene>
    <name evidence="2" type="ordered locus">BURPS1710b_0647</name>
</gene>
<reference evidence="2 3" key="1">
    <citation type="submission" date="2005-09" db="EMBL/GenBank/DDBJ databases">
        <authorList>
            <person name="Woods D.E."/>
            <person name="Nierman W.C."/>
        </authorList>
    </citation>
    <scope>NUCLEOTIDE SEQUENCE [LARGE SCALE GENOMIC DNA]</scope>
    <source>
        <strain evidence="2 3">1710b</strain>
    </source>
</reference>
<evidence type="ECO:0000256" key="1">
    <source>
        <dbReference type="SAM" id="MobiDB-lite"/>
    </source>
</evidence>
<feature type="compositionally biased region" description="Low complexity" evidence="1">
    <location>
        <begin position="552"/>
        <end position="564"/>
    </location>
</feature>
<proteinExistence type="predicted"/>
<feature type="compositionally biased region" description="Basic and acidic residues" evidence="1">
    <location>
        <begin position="120"/>
        <end position="131"/>
    </location>
</feature>
<feature type="compositionally biased region" description="Low complexity" evidence="1">
    <location>
        <begin position="587"/>
        <end position="603"/>
    </location>
</feature>
<protein>
    <submittedName>
        <fullName evidence="2">Uncharacterized protein</fullName>
    </submittedName>
</protein>
<name>Q3JWJ3_BURP1</name>
<dbReference type="EMBL" id="CP000124">
    <property type="protein sequence ID" value="ABA48728.1"/>
    <property type="molecule type" value="Genomic_DNA"/>
</dbReference>
<accession>Q3JWJ3</accession>
<evidence type="ECO:0000313" key="2">
    <source>
        <dbReference type="EMBL" id="ABA48728.1"/>
    </source>
</evidence>
<sequence length="612" mass="67310">MPVRLARRPGRPLPLLARHRRALSAQAVRAAPRPDRHPDRDSRAHARRAGRAAGGRRRIERNRGRARRARARAAIREAAQDQPHADGPRDRYALPPGQRGRDAAARRGRAVPLVGARVLPRAEGRADDRGPRGRRRAERRAYRRGDPVSTGVRAGVKRNRFRHPASGGGAEEAEGRSPFPTGAAAAGDTAPGVATRRDARTPADIPADYPSRVASRHCGQALPAGGREPAARPIGTNAPYGHRRHRHRHRQARRSNPASATIGKNTSCMRHCNRRTTAAPRTRHVDLWCDAGRHPLERRRPLVALPRPSGSRRFPRSEQPIFSVRGYARIDFDESVRAIERERAFVPHEALEPVARGGPAGQRAQQRGADAFAQPRSRDVQMMDETLRLPYRHETDDALVPRLRDEQRLASRVLVEIAGGETLGRQPRECVAARVQIERAQRGPIGAAGGTNDDRHVYIDPGSAAHRNGREWATRLDHGERRTDRSARPANRRGSPANARDTSTGAREHDRAPVFDHGPSPRERRARLAAARGGRPALGARPSARRARKPAQPRLAPAAPQPRIRAAKRQPESHANRNIVRATMSGPSAGIAPRPAPRAFAAPPDRPKTCLP</sequence>
<feature type="compositionally biased region" description="Low complexity" evidence="1">
    <location>
        <begin position="528"/>
        <end position="542"/>
    </location>
</feature>
<feature type="region of interest" description="Disordered" evidence="1">
    <location>
        <begin position="461"/>
        <end position="612"/>
    </location>
</feature>
<feature type="compositionally biased region" description="Basic residues" evidence="1">
    <location>
        <begin position="241"/>
        <end position="253"/>
    </location>
</feature>
<feature type="compositionally biased region" description="Low complexity" evidence="1">
    <location>
        <begin position="178"/>
        <end position="194"/>
    </location>
</feature>
<dbReference type="Proteomes" id="UP000002700">
    <property type="component" value="Chromosome I"/>
</dbReference>
<dbReference type="HOGENOM" id="CLU_445973_0_0_4"/>
<dbReference type="KEGG" id="bpm:BURPS1710b_0647"/>